<feature type="coiled-coil region" evidence="5">
    <location>
        <begin position="434"/>
        <end position="480"/>
    </location>
</feature>
<dbReference type="Proteomes" id="UP000500890">
    <property type="component" value="Chromosome"/>
</dbReference>
<feature type="transmembrane region" description="Helical" evidence="6">
    <location>
        <begin position="701"/>
        <end position="720"/>
    </location>
</feature>
<reference evidence="9 10" key="1">
    <citation type="submission" date="2020-03" db="EMBL/GenBank/DDBJ databases">
        <title>Vagococcus sp. nov., isolated from beetles.</title>
        <authorList>
            <person name="Hyun D.-W."/>
            <person name="Bae J.-W."/>
        </authorList>
    </citation>
    <scope>NUCLEOTIDE SEQUENCE [LARGE SCALE GENOMIC DNA]</scope>
    <source>
        <strain evidence="9 10">HDW17A</strain>
    </source>
</reference>
<gene>
    <name evidence="9" type="ORF">G7081_04320</name>
</gene>
<evidence type="ECO:0000256" key="3">
    <source>
        <dbReference type="ARBA" id="ARBA00022989"/>
    </source>
</evidence>
<evidence type="ECO:0000313" key="10">
    <source>
        <dbReference type="Proteomes" id="UP000500890"/>
    </source>
</evidence>
<evidence type="ECO:0000256" key="4">
    <source>
        <dbReference type="ARBA" id="ARBA00023136"/>
    </source>
</evidence>
<dbReference type="InterPro" id="IPR017500">
    <property type="entry name" value="Phage_infect_YhgE_N"/>
</dbReference>
<dbReference type="InterPro" id="IPR013525">
    <property type="entry name" value="ABC2_TM"/>
</dbReference>
<protein>
    <submittedName>
        <fullName evidence="9">YhgE/Pip domain-containing protein</fullName>
    </submittedName>
</protein>
<feature type="transmembrane region" description="Helical" evidence="6">
    <location>
        <begin position="777"/>
        <end position="798"/>
    </location>
</feature>
<dbReference type="PANTHER" id="PTHR43077">
    <property type="entry name" value="TRANSPORT PERMEASE YVFS-RELATED"/>
    <property type="match status" value="1"/>
</dbReference>
<dbReference type="InterPro" id="IPR051328">
    <property type="entry name" value="T7SS_ABC-Transporter"/>
</dbReference>
<organism evidence="9 10">
    <name type="scientific">Vagococcus coleopterorum</name>
    <dbReference type="NCBI Taxonomy" id="2714946"/>
    <lineage>
        <taxon>Bacteria</taxon>
        <taxon>Bacillati</taxon>
        <taxon>Bacillota</taxon>
        <taxon>Bacilli</taxon>
        <taxon>Lactobacillales</taxon>
        <taxon>Enterococcaceae</taxon>
        <taxon>Vagococcus</taxon>
    </lineage>
</organism>
<keyword evidence="2 6" id="KW-0812">Transmembrane</keyword>
<evidence type="ECO:0000256" key="6">
    <source>
        <dbReference type="SAM" id="Phobius"/>
    </source>
</evidence>
<evidence type="ECO:0000256" key="2">
    <source>
        <dbReference type="ARBA" id="ARBA00022692"/>
    </source>
</evidence>
<dbReference type="KEGG" id="vah:G7081_04320"/>
<accession>A0A6G8APU6</accession>
<dbReference type="AlphaFoldDB" id="A0A6G8APU6"/>
<dbReference type="GO" id="GO:0016020">
    <property type="term" value="C:membrane"/>
    <property type="evidence" value="ECO:0007669"/>
    <property type="project" value="UniProtKB-SubCell"/>
</dbReference>
<dbReference type="Pfam" id="PF01061">
    <property type="entry name" value="ABC2_membrane"/>
    <property type="match status" value="1"/>
</dbReference>
<feature type="transmembrane region" description="Helical" evidence="6">
    <location>
        <begin position="858"/>
        <end position="880"/>
    </location>
</feature>
<dbReference type="Pfam" id="PF12698">
    <property type="entry name" value="ABC2_membrane_3"/>
    <property type="match status" value="1"/>
</dbReference>
<comment type="subcellular location">
    <subcellularLocation>
        <location evidence="1">Membrane</location>
        <topology evidence="1">Multi-pass membrane protein</topology>
    </subcellularLocation>
</comment>
<dbReference type="GO" id="GO:0140359">
    <property type="term" value="F:ABC-type transporter activity"/>
    <property type="evidence" value="ECO:0007669"/>
    <property type="project" value="InterPro"/>
</dbReference>
<dbReference type="SUPFAM" id="SSF58104">
    <property type="entry name" value="Methyl-accepting chemotaxis protein (MCP) signaling domain"/>
    <property type="match status" value="1"/>
</dbReference>
<keyword evidence="3 6" id="KW-1133">Transmembrane helix</keyword>
<dbReference type="Gene3D" id="3.40.1710.10">
    <property type="entry name" value="abc type-2 transporter like domain"/>
    <property type="match status" value="1"/>
</dbReference>
<feature type="domain" description="ABC-2 type transporter transmembrane" evidence="8">
    <location>
        <begin position="30"/>
        <end position="171"/>
    </location>
</feature>
<evidence type="ECO:0000256" key="5">
    <source>
        <dbReference type="SAM" id="Coils"/>
    </source>
</evidence>
<evidence type="ECO:0000256" key="1">
    <source>
        <dbReference type="ARBA" id="ARBA00004141"/>
    </source>
</evidence>
<dbReference type="PANTHER" id="PTHR43077:SF10">
    <property type="entry name" value="TRANSPORT PERMEASE PROTEIN"/>
    <property type="match status" value="1"/>
</dbReference>
<feature type="transmembrane region" description="Helical" evidence="6">
    <location>
        <begin position="805"/>
        <end position="823"/>
    </location>
</feature>
<evidence type="ECO:0000259" key="7">
    <source>
        <dbReference type="Pfam" id="PF01061"/>
    </source>
</evidence>
<evidence type="ECO:0000313" key="9">
    <source>
        <dbReference type="EMBL" id="QIL47000.1"/>
    </source>
</evidence>
<feature type="domain" description="ABC-2 type transporter transmembrane" evidence="7">
    <location>
        <begin position="734"/>
        <end position="848"/>
    </location>
</feature>
<dbReference type="EMBL" id="CP049886">
    <property type="protein sequence ID" value="QIL47000.1"/>
    <property type="molecule type" value="Genomic_DNA"/>
</dbReference>
<sequence>MKNSFKNTWELFKLDWKRIYKNKLTFALILALMVIPSLYAWFNIAALWDPYSNTKDISIAVYSDDKTAEVMGKEINIGDKIIDGLHDNDKVGWRFVDSKEELDKGVKSGKYYGGVYLPEDFSEHLVSFVGGDIKKPEIEYSVNQKINAIAPKITDKGASGIQDQITKQFIATISEGLVSGLNEVGVDLDSNIVNIDKISNKILDLDDNMDKIDGYTKEVIELNKKMPEIKGKLDKANEFTKYMPELNKLGDRVVAINGMMPTIQEKGGLILEVQDKIPEIQNAAKQVEQIDQDFDKVADTMNDAISEAKTGLDVIGKTQEVLPNVEKLINDANAALPDISNGLNDISTSLPEIASGVGSGLKIVLVVATDVQNITHELAQNVTEENKAEKIKQLVGVFDSFNGMHKMLTHTITVMQKINEMGSTEALDPLINQLTEAQGKVEAIMSKLSDLIENAENLSAEELQVRLEEISKEAASIVSALSGLDPEEISRQLSAVIEKVQKVLGDAENITNQVIDNKMISEINGLLANASGTITEGISFLEKYQAQIPEIKQEIHDASMMLNENMDTIVSGINKAADLYQNDLPNVTEKMGLAAGFIQNDLPGVEADVNKTMGMVNEKLPLVESALDSAQGLIENEWPNIQKGVSRVAELIREGRKDIDFAALMKLLKADAKAESDFLASPVLIDQHDIYPVPNNGSASAPFYTALCLWVGAVLFSSIASTEFHLTDEQRKKYSKRQQFLARMATFLVVSFFQALIVALGNYYLLGTYAANPVFAILFAIVVGLVFMVMVYVLVALFGNLGKGAAVIILVLSISGGGGNYPIEMSGKFFQMINPLLPFTHAVNLLREPVGGIYWPNAIKALVILLIVGLAFFIIGVMFFPQIQKYTKKLNDYLKKGHILH</sequence>
<proteinExistence type="predicted"/>
<name>A0A6G8APU6_9ENTE</name>
<keyword evidence="10" id="KW-1185">Reference proteome</keyword>
<keyword evidence="4 6" id="KW-0472">Membrane</keyword>
<dbReference type="RefSeq" id="WP_166008386.1">
    <property type="nucleotide sequence ID" value="NZ_CP049886.1"/>
</dbReference>
<dbReference type="NCBIfam" id="TIGR03062">
    <property type="entry name" value="pip_yhgE_Cterm"/>
    <property type="match status" value="1"/>
</dbReference>
<evidence type="ECO:0000259" key="8">
    <source>
        <dbReference type="Pfam" id="PF12698"/>
    </source>
</evidence>
<dbReference type="NCBIfam" id="TIGR03061">
    <property type="entry name" value="pip_yhgE_Nterm"/>
    <property type="match status" value="1"/>
</dbReference>
<dbReference type="InterPro" id="IPR017501">
    <property type="entry name" value="Phage_infect_YhgE_C"/>
</dbReference>
<feature type="transmembrane region" description="Helical" evidence="6">
    <location>
        <begin position="740"/>
        <end position="765"/>
    </location>
</feature>
<keyword evidence="5" id="KW-0175">Coiled coil</keyword>